<evidence type="ECO:0000313" key="2">
    <source>
        <dbReference type="EMBL" id="CAH3041987.1"/>
    </source>
</evidence>
<dbReference type="PANTHER" id="PTHR33309">
    <property type="entry name" value="KERATIN, ULTRA HIGH-SULFUR MATRIX PROTEIN-LIKE"/>
    <property type="match status" value="1"/>
</dbReference>
<feature type="compositionally biased region" description="Basic and acidic residues" evidence="1">
    <location>
        <begin position="151"/>
        <end position="161"/>
    </location>
</feature>
<proteinExistence type="predicted"/>
<evidence type="ECO:0008006" key="4">
    <source>
        <dbReference type="Google" id="ProtNLM"/>
    </source>
</evidence>
<reference evidence="2 3" key="1">
    <citation type="submission" date="2022-05" db="EMBL/GenBank/DDBJ databases">
        <authorList>
            <consortium name="Genoscope - CEA"/>
            <person name="William W."/>
        </authorList>
    </citation>
    <scope>NUCLEOTIDE SEQUENCE [LARGE SCALE GENOMIC DNA]</scope>
</reference>
<dbReference type="AlphaFoldDB" id="A0AAU9W289"/>
<feature type="region of interest" description="Disordered" evidence="1">
    <location>
        <begin position="143"/>
        <end position="172"/>
    </location>
</feature>
<dbReference type="Proteomes" id="UP001159428">
    <property type="component" value="Unassembled WGS sequence"/>
</dbReference>
<name>A0AAU9W289_9CNID</name>
<accession>A0AAU9W289</accession>
<dbReference type="PANTHER" id="PTHR33309:SF1">
    <property type="entry name" value="MYB_SANT-LIKE DNA-BINDING DOMAIN-CONTAINING PROTEIN"/>
    <property type="match status" value="1"/>
</dbReference>
<sequence>MAAAVTSAKEIAQTNTEWTEQHDNILCQEILVLELFKAKKGSIARGQIWDKIANNLNSLQHPQFRVTKRSVRERYTLLSDKFRAKIRDEEKASGIDTDLSDVEKALEGIVEKEAVVEETAQNDKKKVDSGKAAEMRYRALENLGGTQKRQRKDEVKNETVARVKRRKSGSDTVAYLREKNDLMQKWKMEEMQLQKQRLVVKSKKEEQSKKQH</sequence>
<keyword evidence="3" id="KW-1185">Reference proteome</keyword>
<evidence type="ECO:0000313" key="3">
    <source>
        <dbReference type="Proteomes" id="UP001159428"/>
    </source>
</evidence>
<dbReference type="EMBL" id="CALNXJ010000006">
    <property type="protein sequence ID" value="CAH3041987.1"/>
    <property type="molecule type" value="Genomic_DNA"/>
</dbReference>
<gene>
    <name evidence="2" type="ORF">PMEA_00028489</name>
</gene>
<organism evidence="2 3">
    <name type="scientific">Pocillopora meandrina</name>
    <dbReference type="NCBI Taxonomy" id="46732"/>
    <lineage>
        <taxon>Eukaryota</taxon>
        <taxon>Metazoa</taxon>
        <taxon>Cnidaria</taxon>
        <taxon>Anthozoa</taxon>
        <taxon>Hexacorallia</taxon>
        <taxon>Scleractinia</taxon>
        <taxon>Astrocoeniina</taxon>
        <taxon>Pocilloporidae</taxon>
        <taxon>Pocillopora</taxon>
    </lineage>
</organism>
<protein>
    <recommendedName>
        <fullName evidence="4">Myb/SANT-like DNA-binding domain-containing protein</fullName>
    </recommendedName>
</protein>
<evidence type="ECO:0000256" key="1">
    <source>
        <dbReference type="SAM" id="MobiDB-lite"/>
    </source>
</evidence>
<comment type="caution">
    <text evidence="2">The sequence shown here is derived from an EMBL/GenBank/DDBJ whole genome shotgun (WGS) entry which is preliminary data.</text>
</comment>